<feature type="transmembrane region" description="Helical" evidence="1">
    <location>
        <begin position="348"/>
        <end position="369"/>
    </location>
</feature>
<feature type="transmembrane region" description="Helical" evidence="1">
    <location>
        <begin position="148"/>
        <end position="167"/>
    </location>
</feature>
<gene>
    <name evidence="2" type="ORF">EA472_12070</name>
</gene>
<feature type="transmembrane region" description="Helical" evidence="1">
    <location>
        <begin position="77"/>
        <end position="94"/>
    </location>
</feature>
<feature type="transmembrane region" description="Helical" evidence="1">
    <location>
        <begin position="100"/>
        <end position="124"/>
    </location>
</feature>
<reference evidence="2 3" key="1">
    <citation type="submission" date="2018-10" db="EMBL/GenBank/DDBJ databases">
        <title>Natrarchaeobius chitinivorans gen. nov., sp. nov., and Natrarchaeobius haloalkaliphilus sp. nov., alkaliphilic, chitin-utilizing haloarchaea from hypersaline alkaline lakes.</title>
        <authorList>
            <person name="Sorokin D.Y."/>
            <person name="Elcheninov A.G."/>
            <person name="Kostrikina N.A."/>
            <person name="Bale N.J."/>
            <person name="Sinninghe Damste J.S."/>
            <person name="Khijniak T.V."/>
            <person name="Kublanov I.V."/>
            <person name="Toshchakov S.V."/>
        </authorList>
    </citation>
    <scope>NUCLEOTIDE SEQUENCE [LARGE SCALE GENOMIC DNA]</scope>
    <source>
        <strain evidence="2 3">AArcht7</strain>
    </source>
</reference>
<evidence type="ECO:0000313" key="3">
    <source>
        <dbReference type="Proteomes" id="UP000281431"/>
    </source>
</evidence>
<evidence type="ECO:0000256" key="1">
    <source>
        <dbReference type="SAM" id="Phobius"/>
    </source>
</evidence>
<feature type="transmembrane region" description="Helical" evidence="1">
    <location>
        <begin position="187"/>
        <end position="205"/>
    </location>
</feature>
<dbReference type="AlphaFoldDB" id="A0A3N6NLA3"/>
<feature type="transmembrane region" description="Helical" evidence="1">
    <location>
        <begin position="242"/>
        <end position="263"/>
    </location>
</feature>
<feature type="transmembrane region" description="Helical" evidence="1">
    <location>
        <begin position="375"/>
        <end position="393"/>
    </location>
</feature>
<keyword evidence="1" id="KW-1133">Transmembrane helix</keyword>
<organism evidence="2 3">
    <name type="scientific">Natrarchaeobius chitinivorans</name>
    <dbReference type="NCBI Taxonomy" id="1679083"/>
    <lineage>
        <taxon>Archaea</taxon>
        <taxon>Methanobacteriati</taxon>
        <taxon>Methanobacteriota</taxon>
        <taxon>Stenosarchaea group</taxon>
        <taxon>Halobacteria</taxon>
        <taxon>Halobacteriales</taxon>
        <taxon>Natrialbaceae</taxon>
        <taxon>Natrarchaeobius</taxon>
    </lineage>
</organism>
<dbReference type="Proteomes" id="UP000281431">
    <property type="component" value="Unassembled WGS sequence"/>
</dbReference>
<comment type="caution">
    <text evidence="2">The sequence shown here is derived from an EMBL/GenBank/DDBJ whole genome shotgun (WGS) entry which is preliminary data.</text>
</comment>
<feature type="transmembrane region" description="Helical" evidence="1">
    <location>
        <begin position="310"/>
        <end position="328"/>
    </location>
</feature>
<feature type="transmembrane region" description="Helical" evidence="1">
    <location>
        <begin position="275"/>
        <end position="298"/>
    </location>
</feature>
<feature type="transmembrane region" description="Helical" evidence="1">
    <location>
        <begin position="12"/>
        <end position="35"/>
    </location>
</feature>
<dbReference type="EMBL" id="REFZ01000007">
    <property type="protein sequence ID" value="RQH00113.1"/>
    <property type="molecule type" value="Genomic_DNA"/>
</dbReference>
<protein>
    <submittedName>
        <fullName evidence="2">Uncharacterized protein</fullName>
    </submittedName>
</protein>
<keyword evidence="3" id="KW-1185">Reference proteome</keyword>
<proteinExistence type="predicted"/>
<accession>A0A3N6NLA3</accession>
<dbReference type="OrthoDB" id="206316at2157"/>
<keyword evidence="1" id="KW-0812">Transmembrane</keyword>
<keyword evidence="1" id="KW-0472">Membrane</keyword>
<evidence type="ECO:0000313" key="2">
    <source>
        <dbReference type="EMBL" id="RQH00113.1"/>
    </source>
</evidence>
<name>A0A3N6NLA3_NATCH</name>
<sequence length="396" mass="40193">MAPSTAATVSRWSRAFVATGVAFFLAWHLAVLAGYPRPATVALGLYGFVFHVVFGKAYGLVPSYFARELAVPRAPTIHLPLAAVGAVGFFANAAELAPPIVGTVAAASWLAGCLVFVGSVGWTVRSNWTGRETGTGSVDAHRTRVDRIANAAIPFVFAYLLVGSSLAAVDRIGAGSAALPAQATTHLLAAGAAALLVFAIGFRLLPRLLAVAPHGSLVAVVLPTGAVGPALLALGFRSESAFRIGAALQMIALVGFAVAYADVYRRSERRRVGGWTILAASGFAVLLAALGGTVVVAAGSAGVVETHYRIAIGGFLGLTIVGVTYHFYPPAVASSARVDDRTAAAAALALIVGLALEGVGLVALGSAVATAGRSLSVLGAVLYAVVLGSVFRARPV</sequence>
<feature type="transmembrane region" description="Helical" evidence="1">
    <location>
        <begin position="217"/>
        <end position="236"/>
    </location>
</feature>
<feature type="transmembrane region" description="Helical" evidence="1">
    <location>
        <begin position="41"/>
        <end position="65"/>
    </location>
</feature>